<proteinExistence type="predicted"/>
<keyword evidence="3" id="KW-1185">Reference proteome</keyword>
<sequence length="249" mass="27753">TIAIGIVSALALCSQQATAMPTALSMGSNQAGSTTLVRLSRRMDEGAATHLATRYSEIFATSPSNALEVFRSGYYNFFLQSNVDAGIPFARQMWDSHNLYFTDLIQRITNPSLLTDLVARVGHPALEDDLKARIANPYLTGPIDDRILSDELAKRMNELHVQQADRPDALITTYLKIVQIEAMRSFEKFPVKVFFDILVNAVKGAYNLPVLPTEIRLLYENAAILVWDAQNPDNRITHDSASEYNSDEE</sequence>
<evidence type="ECO:0000313" key="3">
    <source>
        <dbReference type="Proteomes" id="UP001151582"/>
    </source>
</evidence>
<name>A0A9W8AYG5_9FUNG</name>
<protein>
    <submittedName>
        <fullName evidence="2">Uncharacterized protein</fullName>
    </submittedName>
</protein>
<feature type="signal peptide" evidence="1">
    <location>
        <begin position="1"/>
        <end position="19"/>
    </location>
</feature>
<evidence type="ECO:0000256" key="1">
    <source>
        <dbReference type="SAM" id="SignalP"/>
    </source>
</evidence>
<accession>A0A9W8AYG5</accession>
<feature type="non-terminal residue" evidence="2">
    <location>
        <position position="249"/>
    </location>
</feature>
<evidence type="ECO:0000313" key="2">
    <source>
        <dbReference type="EMBL" id="KAJ1971539.1"/>
    </source>
</evidence>
<feature type="chain" id="PRO_5040813659" evidence="1">
    <location>
        <begin position="20"/>
        <end position="249"/>
    </location>
</feature>
<dbReference type="AlphaFoldDB" id="A0A9W8AYG5"/>
<organism evidence="2 3">
    <name type="scientific">Dimargaris verticillata</name>
    <dbReference type="NCBI Taxonomy" id="2761393"/>
    <lineage>
        <taxon>Eukaryota</taxon>
        <taxon>Fungi</taxon>
        <taxon>Fungi incertae sedis</taxon>
        <taxon>Zoopagomycota</taxon>
        <taxon>Kickxellomycotina</taxon>
        <taxon>Dimargaritomycetes</taxon>
        <taxon>Dimargaritales</taxon>
        <taxon>Dimargaritaceae</taxon>
        <taxon>Dimargaris</taxon>
    </lineage>
</organism>
<reference evidence="2" key="1">
    <citation type="submission" date="2022-07" db="EMBL/GenBank/DDBJ databases">
        <title>Phylogenomic reconstructions and comparative analyses of Kickxellomycotina fungi.</title>
        <authorList>
            <person name="Reynolds N.K."/>
            <person name="Stajich J.E."/>
            <person name="Barry K."/>
            <person name="Grigoriev I.V."/>
            <person name="Crous P."/>
            <person name="Smith M.E."/>
        </authorList>
    </citation>
    <scope>NUCLEOTIDE SEQUENCE</scope>
    <source>
        <strain evidence="2">RSA 567</strain>
    </source>
</reference>
<dbReference type="Proteomes" id="UP001151582">
    <property type="component" value="Unassembled WGS sequence"/>
</dbReference>
<comment type="caution">
    <text evidence="2">The sequence shown here is derived from an EMBL/GenBank/DDBJ whole genome shotgun (WGS) entry which is preliminary data.</text>
</comment>
<dbReference type="EMBL" id="JANBQB010001336">
    <property type="protein sequence ID" value="KAJ1971539.1"/>
    <property type="molecule type" value="Genomic_DNA"/>
</dbReference>
<keyword evidence="1" id="KW-0732">Signal</keyword>
<gene>
    <name evidence="2" type="ORF">H4R34_005711</name>
</gene>